<proteinExistence type="predicted"/>
<reference evidence="3" key="2">
    <citation type="submission" date="2025-08" db="UniProtKB">
        <authorList>
            <consortium name="Ensembl"/>
        </authorList>
    </citation>
    <scope>IDENTIFICATION</scope>
</reference>
<feature type="compositionally biased region" description="Polar residues" evidence="1">
    <location>
        <begin position="113"/>
        <end position="135"/>
    </location>
</feature>
<dbReference type="Gene3D" id="1.10.10.1200">
    <property type="entry name" value="MAGE homology domain, winged helix WH1 motif"/>
    <property type="match status" value="1"/>
</dbReference>
<dbReference type="SMART" id="SM01373">
    <property type="entry name" value="MAGE"/>
    <property type="match status" value="1"/>
</dbReference>
<keyword evidence="4" id="KW-1185">Reference proteome</keyword>
<gene>
    <name evidence="3" type="primary">LOC106843406</name>
</gene>
<reference evidence="3 4" key="1">
    <citation type="journal article" date="2020" name="Nat. Commun.">
        <title>Donkey genomes provide new insights into domestication and selection for coat color.</title>
        <authorList>
            <person name="Wang"/>
            <person name="C."/>
            <person name="Li"/>
            <person name="H."/>
            <person name="Guo"/>
            <person name="Y."/>
            <person name="Huang"/>
            <person name="J."/>
            <person name="Sun"/>
            <person name="Y."/>
            <person name="Min"/>
            <person name="J."/>
            <person name="Wang"/>
            <person name="J."/>
            <person name="Fang"/>
            <person name="X."/>
            <person name="Zhao"/>
            <person name="Z."/>
            <person name="Wang"/>
            <person name="S."/>
            <person name="Zhang"/>
            <person name="Y."/>
            <person name="Liu"/>
            <person name="Q."/>
            <person name="Jiang"/>
            <person name="Q."/>
            <person name="Wang"/>
            <person name="X."/>
            <person name="Guo"/>
            <person name="Y."/>
            <person name="Yang"/>
            <person name="C."/>
            <person name="Wang"/>
            <person name="Y."/>
            <person name="Tian"/>
            <person name="F."/>
            <person name="Zhuang"/>
            <person name="G."/>
            <person name="Fan"/>
            <person name="Y."/>
            <person name="Gao"/>
            <person name="Q."/>
            <person name="Li"/>
            <person name="Y."/>
            <person name="Ju"/>
            <person name="Z."/>
            <person name="Li"/>
            <person name="J."/>
            <person name="Li"/>
            <person name="R."/>
            <person name="Hou"/>
            <person name="M."/>
            <person name="Yang"/>
            <person name="G."/>
            <person name="Liu"/>
            <person name="G."/>
            <person name="Liu"/>
            <person name="W."/>
            <person name="Guo"/>
            <person name="J."/>
            <person name="Pan"/>
            <person name="S."/>
            <person name="Fan"/>
            <person name="G."/>
            <person name="Zhang"/>
            <person name="W."/>
            <person name="Zhang"/>
            <person name="R."/>
            <person name="Yu"/>
            <person name="J."/>
            <person name="Zhang"/>
            <person name="X."/>
            <person name="Yin"/>
            <person name="Q."/>
            <person name="Ji"/>
            <person name="C."/>
            <person name="Jin"/>
            <person name="Y."/>
            <person name="Yue"/>
            <person name="G."/>
            <person name="Liu"/>
            <person name="M."/>
            <person name="Xu"/>
            <person name="J."/>
            <person name="Liu"/>
            <person name="S."/>
            <person name="Jordana"/>
            <person name="J."/>
            <person name="Noce"/>
            <person name="A."/>
            <person name="Amills"/>
            <person name="M."/>
            <person name="Wu"/>
            <person name="D.D."/>
            <person name="Li"/>
            <person name="S."/>
            <person name="Zhou"/>
            <person name="X. and Zhong"/>
            <person name="J."/>
        </authorList>
    </citation>
    <scope>NUCLEOTIDE SEQUENCE [LARGE SCALE GENOMIC DNA]</scope>
</reference>
<dbReference type="PANTHER" id="PTHR11736">
    <property type="entry name" value="MELANOMA-ASSOCIATED ANTIGEN MAGE ANTIGEN"/>
    <property type="match status" value="1"/>
</dbReference>
<dbReference type="InterPro" id="IPR041898">
    <property type="entry name" value="MAGE_WH1"/>
</dbReference>
<dbReference type="GeneTree" id="ENSGT00940000162864"/>
<name>A0A9L0IJ68_EQUAS</name>
<feature type="domain" description="MAGE" evidence="2">
    <location>
        <begin position="168"/>
        <end position="367"/>
    </location>
</feature>
<dbReference type="FunFam" id="1.10.10.1200:FF:000007">
    <property type="entry name" value="Melanoma-associated antigen C2"/>
    <property type="match status" value="1"/>
</dbReference>
<reference evidence="3" key="3">
    <citation type="submission" date="2025-09" db="UniProtKB">
        <authorList>
            <consortium name="Ensembl"/>
        </authorList>
    </citation>
    <scope>IDENTIFICATION</scope>
</reference>
<dbReference type="InterPro" id="IPR037445">
    <property type="entry name" value="MAGE"/>
</dbReference>
<protein>
    <recommendedName>
        <fullName evidence="2">MAGE domain-containing protein</fullName>
    </recommendedName>
</protein>
<dbReference type="PANTHER" id="PTHR11736:SF85">
    <property type="entry name" value="MAGE DOMAIN-CONTAINING PROTEIN MAGEA13P-RELATED"/>
    <property type="match status" value="1"/>
</dbReference>
<dbReference type="InterPro" id="IPR041899">
    <property type="entry name" value="MAGE_WH2"/>
</dbReference>
<dbReference type="InterPro" id="IPR002190">
    <property type="entry name" value="MHD_dom"/>
</dbReference>
<dbReference type="PROSITE" id="PS50838">
    <property type="entry name" value="MAGE"/>
    <property type="match status" value="1"/>
</dbReference>
<dbReference type="GO" id="GO:0005634">
    <property type="term" value="C:nucleus"/>
    <property type="evidence" value="ECO:0007669"/>
    <property type="project" value="TreeGrafter"/>
</dbReference>
<evidence type="ECO:0000256" key="1">
    <source>
        <dbReference type="SAM" id="MobiDB-lite"/>
    </source>
</evidence>
<evidence type="ECO:0000313" key="3">
    <source>
        <dbReference type="Ensembl" id="ENSEASP00005037093.1"/>
    </source>
</evidence>
<dbReference type="Pfam" id="PF12440">
    <property type="entry name" value="MAGE_N"/>
    <property type="match status" value="1"/>
</dbReference>
<dbReference type="FunFam" id="1.10.10.1210:FF:000001">
    <property type="entry name" value="melanoma-associated antigen D1"/>
    <property type="match status" value="1"/>
</dbReference>
<dbReference type="GO" id="GO:0000122">
    <property type="term" value="P:negative regulation of transcription by RNA polymerase II"/>
    <property type="evidence" value="ECO:0007669"/>
    <property type="project" value="TreeGrafter"/>
</dbReference>
<organism evidence="3 4">
    <name type="scientific">Equus asinus</name>
    <name type="common">Donkey</name>
    <name type="synonym">Equus africanus asinus</name>
    <dbReference type="NCBI Taxonomy" id="9793"/>
    <lineage>
        <taxon>Eukaryota</taxon>
        <taxon>Metazoa</taxon>
        <taxon>Chordata</taxon>
        <taxon>Craniata</taxon>
        <taxon>Vertebrata</taxon>
        <taxon>Euteleostomi</taxon>
        <taxon>Mammalia</taxon>
        <taxon>Eutheria</taxon>
        <taxon>Laurasiatheria</taxon>
        <taxon>Perissodactyla</taxon>
        <taxon>Equidae</taxon>
        <taxon>Equus</taxon>
    </lineage>
</organism>
<evidence type="ECO:0000259" key="2">
    <source>
        <dbReference type="PROSITE" id="PS50838"/>
    </source>
</evidence>
<dbReference type="AlphaFoldDB" id="A0A9L0IJ68"/>
<evidence type="ECO:0000313" key="4">
    <source>
        <dbReference type="Proteomes" id="UP000694387"/>
    </source>
</evidence>
<dbReference type="Gene3D" id="1.10.10.1210">
    <property type="entry name" value="MAGE homology domain, winged helix WH2 motif"/>
    <property type="match status" value="1"/>
</dbReference>
<dbReference type="SMART" id="SM01392">
    <property type="entry name" value="MAGE_N"/>
    <property type="match status" value="1"/>
</dbReference>
<feature type="region of interest" description="Disordered" evidence="1">
    <location>
        <begin position="73"/>
        <end position="162"/>
    </location>
</feature>
<accession>A0A9L0IJ68</accession>
<dbReference type="Proteomes" id="UP000694387">
    <property type="component" value="Chromosome X"/>
</dbReference>
<dbReference type="Ensembl" id="ENSEAST00005046280.1">
    <property type="protein sequence ID" value="ENSEASP00005037093.1"/>
    <property type="gene ID" value="ENSEASG00005025612.1"/>
</dbReference>
<dbReference type="Pfam" id="PF01454">
    <property type="entry name" value="MAGE"/>
    <property type="match status" value="1"/>
</dbReference>
<dbReference type="InterPro" id="IPR021072">
    <property type="entry name" value="MAGE_N"/>
</dbReference>
<sequence length="403" mass="44232">MFPDFRLRSLREAKLSERCRLRPAEGGVAGAAGVKVCGPHCLPSCRLPPTQVIMSLSQKSECCKLEEDLQASREAQGPVGVQGPVAEEEEATSTSFSLYPLIPGTPGEAPATGTLSPLQSSQTACLSPTAVTTVPSSQSDESSRSQEEEGLSTSQSPSDPESLLTDVLDKNIADLLQFLSVKYITKEPITKAEMLKTIIREHQGHFPVIFRKVCECMEVVFGIEVKEVDPTSHSYVLVRALDLTYDGLLSDEQGVPKTGLLILILGVIIMKGDCAPEEKIWEVLSMMGVYAGRKDFIYGDPRKLITKDFVQEKYLEYRQVPNSDPPHYEFLWGPRAHAETSKRRVLEFFAKISGTDPSSFPSWYKEALRDEKEKAEARIAATVDTTAIASESSSVTSCGFCPE</sequence>